<protein>
    <submittedName>
        <fullName evidence="1">Uncharacterized protein</fullName>
    </submittedName>
</protein>
<dbReference type="Proteomes" id="UP000035762">
    <property type="component" value="Unassembled WGS sequence"/>
</dbReference>
<comment type="caution">
    <text evidence="1">The sequence shown here is derived from an EMBL/GenBank/DDBJ whole genome shotgun (WGS) entry which is preliminary data.</text>
</comment>
<gene>
    <name evidence="1" type="ORF">BN961_01290</name>
</gene>
<organism evidence="1 2">
    <name type="scientific">Afipia felis</name>
    <name type="common">Cat scratch disease bacillus</name>
    <dbReference type="NCBI Taxonomy" id="1035"/>
    <lineage>
        <taxon>Bacteria</taxon>
        <taxon>Pseudomonadati</taxon>
        <taxon>Pseudomonadota</taxon>
        <taxon>Alphaproteobacteria</taxon>
        <taxon>Hyphomicrobiales</taxon>
        <taxon>Nitrobacteraceae</taxon>
        <taxon>Afipia</taxon>
    </lineage>
</organism>
<evidence type="ECO:0000313" key="1">
    <source>
        <dbReference type="EMBL" id="CEG07884.1"/>
    </source>
</evidence>
<dbReference type="AlphaFoldDB" id="A0A090MQL4"/>
<keyword evidence="2" id="KW-1185">Reference proteome</keyword>
<sequence length="342" mass="38560">MRAVRIATQIGPVGIRRIGAIGPPPCDRLAPRSHDHAHALGHRIAGIGVEEILIALQRVALERRGISILRTHVLDRLVARGGGLLGRRLRRRIRRAVEEHEWRVHLLCVPRHLRALGGFVDAQPHAIEQFRQRQTARADHLGERLRVGAISALLLRRDGARRCVERDQHLRLGIDQRETARDLRIPINEGLLARNVEHDDARLQRQRRELAHVVVEAQALGRNIGVALDLGIHRDEIVLARELQAVTREIDHCHRIGSGGFRLLDEIAEAAAQRIAVEIARADHLKSRSLQCLRDETCVISGGRKRCLGVGAVTDHKRDALFLRLLRWLLGLTGYRQRCHGQ</sequence>
<evidence type="ECO:0000313" key="2">
    <source>
        <dbReference type="Proteomes" id="UP000035762"/>
    </source>
</evidence>
<reference evidence="1 2" key="1">
    <citation type="journal article" date="2014" name="Genome Announc.">
        <title>Genome Sequence of Afipia felis Strain 76713, Isolated in Hospital Water Using an Amoeba Co-Culture Procedure.</title>
        <authorList>
            <person name="Benamar S."/>
            <person name="La Scola B."/>
            <person name="Croce O."/>
        </authorList>
    </citation>
    <scope>NUCLEOTIDE SEQUENCE [LARGE SCALE GENOMIC DNA]</scope>
    <source>
        <strain evidence="1 2">76713</strain>
    </source>
</reference>
<name>A0A090MQL4_AFIFE</name>
<proteinExistence type="predicted"/>
<accession>A0A090MQL4</accession>
<dbReference type="EMBL" id="CCAZ020000001">
    <property type="protein sequence ID" value="CEG07884.1"/>
    <property type="molecule type" value="Genomic_DNA"/>
</dbReference>